<dbReference type="AlphaFoldDB" id="A7UG60"/>
<dbReference type="SUPFAM" id="SSF52540">
    <property type="entry name" value="P-loop containing nucleoside triphosphate hydrolases"/>
    <property type="match status" value="2"/>
</dbReference>
<dbReference type="InterPro" id="IPR003959">
    <property type="entry name" value="ATPase_AAA_core"/>
</dbReference>
<comment type="similarity">
    <text evidence="1">Belongs to the AAA ATPase family.</text>
</comment>
<evidence type="ECO:0000259" key="4">
    <source>
        <dbReference type="SMART" id="SM00382"/>
    </source>
</evidence>
<sequence length="795" mass="91941">MWLVKKSRTTLIVVRFFYIAWCKIEVKTMQLHYENTIENYFKNKRKMLGKEGVSEKSLSGQPTFMDLKIMEFWSRFMRYYPDGDCRVFCDKYITDECVATFLDRVYEARERIELPTGITTEIENKWYKAKDLLEEFHKSRRIIFAKHFLSFVAHWGDGDVYTRLLLSRSIQECSANWLAGGCDESDVSMQRAFELKRLFHLSDEALDLVLYLWLRDHHNMFFKVEKISKMFDYFDPSERGSFRRISLIAGLEPETLHELCSKESALIKFQLVRMEETNRNADLKIKRRELYLASEVSDFLSGFSDISRIMDLKTAPKPCVGYAQIVKTNPQAFFVLQMLKTHQKGSPLNILFYGREGTGKTELAKALAQELNVPMLAVGMGDESMDKESLLQTRLRSMLLADWECERCGGIILMDEADLVLNQAEKGLLNIIFENLKTPVIWITNNIACIENSTRRRFDYSLEFFTFSNKERVAIWQSVLKAQQAESILCNDEIENIAKEIPVMAGSITLAVRQAQRMQAADFSPLNVVREIASSHAKLLGISMGSQKAKEFEYNMECVRISSGDIKNIDYVIPMLKNFDAQWRSSTLNGRRENLNIFLYGPPGTGKSAYAKHIAQDILGRDLLVKRASDILGGIVGDTERNIREMFREAEQSDAILFIDEADSFFENRGNAKNHWEVTLVNEFICQMDSFNGMLIAATNYENVLDWAIRRRFQLKLAFDYMDSKQVSKTWTSFFGDKCPREVLACDNVSISDFQNVRRKLVYVPADLRTRELIMQNMLEEIANKDDHQGRRLGL</sequence>
<evidence type="ECO:0000313" key="5">
    <source>
        <dbReference type="EMBL" id="ABU45491.1"/>
    </source>
</evidence>
<reference evidence="5" key="1">
    <citation type="journal article" date="2007" name="J. Bacteriol.">
        <title>Outer membrane proteins of Fibrobacter succinogenes with potential roles in adhesion to cellulose and in cellulose digestion.</title>
        <authorList>
            <person name="Jun H.S."/>
            <person name="Qi M."/>
            <person name="Gong J."/>
            <person name="Egbosimba E.E."/>
            <person name="Forsberg C.W."/>
        </authorList>
    </citation>
    <scope>NUCLEOTIDE SEQUENCE</scope>
    <source>
        <strain evidence="5">S85</strain>
    </source>
</reference>
<dbReference type="CDD" id="cd00009">
    <property type="entry name" value="AAA"/>
    <property type="match status" value="1"/>
</dbReference>
<dbReference type="Pfam" id="PF00004">
    <property type="entry name" value="AAA"/>
    <property type="match status" value="2"/>
</dbReference>
<dbReference type="PANTHER" id="PTHR23073">
    <property type="entry name" value="26S PROTEASOME REGULATORY SUBUNIT"/>
    <property type="match status" value="1"/>
</dbReference>
<dbReference type="EMBL" id="EU055597">
    <property type="protein sequence ID" value="ABU45491.1"/>
    <property type="molecule type" value="Genomic_DNA"/>
</dbReference>
<dbReference type="CDD" id="cd19481">
    <property type="entry name" value="RecA-like_protease"/>
    <property type="match status" value="1"/>
</dbReference>
<feature type="domain" description="AAA+ ATPase" evidence="4">
    <location>
        <begin position="346"/>
        <end position="468"/>
    </location>
</feature>
<protein>
    <submittedName>
        <fullName evidence="5">ATPase AAA family protein</fullName>
    </submittedName>
</protein>
<keyword evidence="3" id="KW-0067">ATP-binding</keyword>
<name>A7UG60_FIBSS</name>
<evidence type="ECO:0000256" key="1">
    <source>
        <dbReference type="ARBA" id="ARBA00006914"/>
    </source>
</evidence>
<evidence type="ECO:0000256" key="3">
    <source>
        <dbReference type="ARBA" id="ARBA00022840"/>
    </source>
</evidence>
<dbReference type="InterPro" id="IPR027417">
    <property type="entry name" value="P-loop_NTPase"/>
</dbReference>
<dbReference type="InterPro" id="IPR003593">
    <property type="entry name" value="AAA+_ATPase"/>
</dbReference>
<proteinExistence type="inferred from homology"/>
<organism evidence="5">
    <name type="scientific">Fibrobacter succinogenes (strain ATCC 19169 / S85)</name>
    <dbReference type="NCBI Taxonomy" id="59374"/>
    <lineage>
        <taxon>Bacteria</taxon>
        <taxon>Pseudomonadati</taxon>
        <taxon>Fibrobacterota</taxon>
        <taxon>Fibrobacteria</taxon>
        <taxon>Fibrobacterales</taxon>
        <taxon>Fibrobacteraceae</taxon>
        <taxon>Fibrobacter</taxon>
    </lineage>
</organism>
<accession>A7UG60</accession>
<dbReference type="SMART" id="SM00382">
    <property type="entry name" value="AAA"/>
    <property type="match status" value="2"/>
</dbReference>
<dbReference type="GO" id="GO:0005524">
    <property type="term" value="F:ATP binding"/>
    <property type="evidence" value="ECO:0007669"/>
    <property type="project" value="UniProtKB-KW"/>
</dbReference>
<dbReference type="InterPro" id="IPR050221">
    <property type="entry name" value="26S_Proteasome_ATPase"/>
</dbReference>
<keyword evidence="2" id="KW-0547">Nucleotide-binding</keyword>
<dbReference type="Gene3D" id="3.40.50.300">
    <property type="entry name" value="P-loop containing nucleotide triphosphate hydrolases"/>
    <property type="match status" value="2"/>
</dbReference>
<feature type="domain" description="AAA+ ATPase" evidence="4">
    <location>
        <begin position="593"/>
        <end position="723"/>
    </location>
</feature>
<evidence type="ECO:0000256" key="2">
    <source>
        <dbReference type="ARBA" id="ARBA00022741"/>
    </source>
</evidence>
<dbReference type="GO" id="GO:0016887">
    <property type="term" value="F:ATP hydrolysis activity"/>
    <property type="evidence" value="ECO:0007669"/>
    <property type="project" value="InterPro"/>
</dbReference>